<dbReference type="SMART" id="SM00028">
    <property type="entry name" value="TPR"/>
    <property type="match status" value="6"/>
</dbReference>
<feature type="coiled-coil region" evidence="1">
    <location>
        <begin position="85"/>
        <end position="112"/>
    </location>
</feature>
<dbReference type="Pfam" id="PF13431">
    <property type="entry name" value="TPR_17"/>
    <property type="match status" value="1"/>
</dbReference>
<proteinExistence type="predicted"/>
<dbReference type="InterPro" id="IPR011990">
    <property type="entry name" value="TPR-like_helical_dom_sf"/>
</dbReference>
<organism evidence="2">
    <name type="scientific">marine sediment metagenome</name>
    <dbReference type="NCBI Taxonomy" id="412755"/>
    <lineage>
        <taxon>unclassified sequences</taxon>
        <taxon>metagenomes</taxon>
        <taxon>ecological metagenomes</taxon>
    </lineage>
</organism>
<dbReference type="AlphaFoldDB" id="X0ZZI5"/>
<gene>
    <name evidence="2" type="ORF">S01H4_32736</name>
</gene>
<dbReference type="Pfam" id="PF13181">
    <property type="entry name" value="TPR_8"/>
    <property type="match status" value="2"/>
</dbReference>
<dbReference type="SUPFAM" id="SSF48452">
    <property type="entry name" value="TPR-like"/>
    <property type="match status" value="1"/>
</dbReference>
<comment type="caution">
    <text evidence="2">The sequence shown here is derived from an EMBL/GenBank/DDBJ whole genome shotgun (WGS) entry which is preliminary data.</text>
</comment>
<protein>
    <submittedName>
        <fullName evidence="2">Uncharacterized protein</fullName>
    </submittedName>
</protein>
<name>X0ZZI5_9ZZZZ</name>
<sequence>MDKKPDDTFTVINIANAYIRLNELEKAKKFVLTKLEILSPDSQVYFVQGNIFYFLKDYENAVFYYKKCLKLNPQSVSACNALGGIYVTQEKLEEAEELLQKAMEINPRLQSVNYNYAQLMEAKGDMEGSIKAYKQELEYIPHNFRAAFNLSRLYRVSERVAEEQVYLEKTIEINPNFPLSYFYLARIFLNRGEKYNEAVSLIDKGIELKPKKEDLPLGYFLLADLYNRMGDYAKSAEYVRKGKAASEAAKIR</sequence>
<dbReference type="EMBL" id="BART01017154">
    <property type="protein sequence ID" value="GAG75280.1"/>
    <property type="molecule type" value="Genomic_DNA"/>
</dbReference>
<dbReference type="Gene3D" id="1.25.40.10">
    <property type="entry name" value="Tetratricopeptide repeat domain"/>
    <property type="match status" value="1"/>
</dbReference>
<dbReference type="PROSITE" id="PS50005">
    <property type="entry name" value="TPR"/>
    <property type="match status" value="2"/>
</dbReference>
<dbReference type="PANTHER" id="PTHR12558:SF13">
    <property type="entry name" value="CELL DIVISION CYCLE PROTEIN 27 HOMOLOG"/>
    <property type="match status" value="1"/>
</dbReference>
<reference evidence="2" key="1">
    <citation type="journal article" date="2014" name="Front. Microbiol.">
        <title>High frequency of phylogenetically diverse reductive dehalogenase-homologous genes in deep subseafloor sedimentary metagenomes.</title>
        <authorList>
            <person name="Kawai M."/>
            <person name="Futagami T."/>
            <person name="Toyoda A."/>
            <person name="Takaki Y."/>
            <person name="Nishi S."/>
            <person name="Hori S."/>
            <person name="Arai W."/>
            <person name="Tsubouchi T."/>
            <person name="Morono Y."/>
            <person name="Uchiyama I."/>
            <person name="Ito T."/>
            <person name="Fujiyama A."/>
            <person name="Inagaki F."/>
            <person name="Takami H."/>
        </authorList>
    </citation>
    <scope>NUCLEOTIDE SEQUENCE</scope>
    <source>
        <strain evidence="2">Expedition CK06-06</strain>
    </source>
</reference>
<accession>X0ZZI5</accession>
<dbReference type="PANTHER" id="PTHR12558">
    <property type="entry name" value="CELL DIVISION CYCLE 16,23,27"/>
    <property type="match status" value="1"/>
</dbReference>
<dbReference type="InterPro" id="IPR019734">
    <property type="entry name" value="TPR_rpt"/>
</dbReference>
<keyword evidence="1" id="KW-0175">Coiled coil</keyword>
<evidence type="ECO:0000256" key="1">
    <source>
        <dbReference type="SAM" id="Coils"/>
    </source>
</evidence>
<dbReference type="Pfam" id="PF00515">
    <property type="entry name" value="TPR_1"/>
    <property type="match status" value="1"/>
</dbReference>
<evidence type="ECO:0000313" key="2">
    <source>
        <dbReference type="EMBL" id="GAG75280.1"/>
    </source>
</evidence>